<accession>A0A2U3EIM8</accession>
<reference evidence="3 4" key="2">
    <citation type="journal article" date="2016" name="Front. Microbiol.">
        <title>Genome and transcriptome sequences reveal the specific parasitism of the nematophagous Purpureocillium lilacinum 36-1.</title>
        <authorList>
            <person name="Xie J."/>
            <person name="Li S."/>
            <person name="Mo C."/>
            <person name="Xiao X."/>
            <person name="Peng D."/>
            <person name="Wang G."/>
            <person name="Xiao Y."/>
        </authorList>
    </citation>
    <scope>NUCLEOTIDE SEQUENCE [LARGE SCALE GENOMIC DNA]</scope>
    <source>
        <strain evidence="3 4">36-1</strain>
    </source>
</reference>
<reference evidence="2" key="3">
    <citation type="submission" date="2023-11" db="EMBL/GenBank/DDBJ databases">
        <authorList>
            <person name="Beijen E."/>
            <person name="Ohm R.A."/>
        </authorList>
    </citation>
    <scope>NUCLEOTIDE SEQUENCE</scope>
    <source>
        <strain evidence="2">CBS 150709</strain>
    </source>
</reference>
<feature type="compositionally biased region" description="Basic and acidic residues" evidence="1">
    <location>
        <begin position="127"/>
        <end position="137"/>
    </location>
</feature>
<reference evidence="2 5" key="4">
    <citation type="journal article" date="2024" name="Microbiol. Resour. Announc.">
        <title>Genome annotations for the ascomycete fungi Trichoderma harzianum, Trichoderma aggressivum, and Purpureocillium lilacinum.</title>
        <authorList>
            <person name="Beijen E.P.W."/>
            <person name="Ohm R.A."/>
        </authorList>
    </citation>
    <scope>NUCLEOTIDE SEQUENCE [LARGE SCALE GENOMIC DNA]</scope>
    <source>
        <strain evidence="2 5">CBS 150709</strain>
    </source>
</reference>
<dbReference type="EMBL" id="LCWV01000003">
    <property type="protein sequence ID" value="PWI74361.1"/>
    <property type="molecule type" value="Genomic_DNA"/>
</dbReference>
<dbReference type="Proteomes" id="UP001287286">
    <property type="component" value="Unassembled WGS sequence"/>
</dbReference>
<dbReference type="AlphaFoldDB" id="A0A2U3EIM8"/>
<evidence type="ECO:0000256" key="1">
    <source>
        <dbReference type="SAM" id="MobiDB-lite"/>
    </source>
</evidence>
<evidence type="ECO:0000313" key="4">
    <source>
        <dbReference type="Proteomes" id="UP000245956"/>
    </source>
</evidence>
<feature type="region of interest" description="Disordered" evidence="1">
    <location>
        <begin position="113"/>
        <end position="137"/>
    </location>
</feature>
<keyword evidence="5" id="KW-1185">Reference proteome</keyword>
<evidence type="ECO:0000313" key="3">
    <source>
        <dbReference type="EMBL" id="PWI74361.1"/>
    </source>
</evidence>
<feature type="compositionally biased region" description="Polar residues" evidence="1">
    <location>
        <begin position="113"/>
        <end position="124"/>
    </location>
</feature>
<dbReference type="Proteomes" id="UP000245956">
    <property type="component" value="Unassembled WGS sequence"/>
</dbReference>
<comment type="caution">
    <text evidence="3">The sequence shown here is derived from an EMBL/GenBank/DDBJ whole genome shotgun (WGS) entry which is preliminary data.</text>
</comment>
<sequence>MAWHGMGQTGWDRMGGDLARLDAWQGRLRSFRFTNTTAAKPNIGPEPQWQPTQVACLSRRPSECNRHNRMRSRPFGECPHVLRAIARSDNNTAGQRVQRRVSRPRLMQIGAANSSVRGSAQWQASRGEAKLRAERHDPPSRAIVQGGGLDGLFVAAMGLGPGGRLS</sequence>
<proteinExistence type="predicted"/>
<evidence type="ECO:0000313" key="5">
    <source>
        <dbReference type="Proteomes" id="UP001287286"/>
    </source>
</evidence>
<name>A0A2U3EIM8_PURLI</name>
<protein>
    <submittedName>
        <fullName evidence="3">Uncharacterized protein</fullName>
    </submittedName>
</protein>
<dbReference type="EMBL" id="JAWRVI010000006">
    <property type="protein sequence ID" value="KAK4093381.1"/>
    <property type="molecule type" value="Genomic_DNA"/>
</dbReference>
<organism evidence="3 4">
    <name type="scientific">Purpureocillium lilacinum</name>
    <name type="common">Paecilomyces lilacinus</name>
    <dbReference type="NCBI Taxonomy" id="33203"/>
    <lineage>
        <taxon>Eukaryota</taxon>
        <taxon>Fungi</taxon>
        <taxon>Dikarya</taxon>
        <taxon>Ascomycota</taxon>
        <taxon>Pezizomycotina</taxon>
        <taxon>Sordariomycetes</taxon>
        <taxon>Hypocreomycetidae</taxon>
        <taxon>Hypocreales</taxon>
        <taxon>Ophiocordycipitaceae</taxon>
        <taxon>Purpureocillium</taxon>
    </lineage>
</organism>
<evidence type="ECO:0000313" key="2">
    <source>
        <dbReference type="EMBL" id="KAK4093381.1"/>
    </source>
</evidence>
<gene>
    <name evidence="3" type="ORF">PCL_07675</name>
    <name evidence="2" type="ORF">Purlil1_2538</name>
</gene>
<reference evidence="3" key="1">
    <citation type="submission" date="2015-05" db="EMBL/GenBank/DDBJ databases">
        <authorList>
            <person name="Wang D.B."/>
            <person name="Wang M."/>
        </authorList>
    </citation>
    <scope>NUCLEOTIDE SEQUENCE</scope>
    <source>
        <strain evidence="3">36-1</strain>
    </source>
</reference>